<evidence type="ECO:0000256" key="6">
    <source>
        <dbReference type="SAM" id="Phobius"/>
    </source>
</evidence>
<dbReference type="PANTHER" id="PTHR11654">
    <property type="entry name" value="OLIGOPEPTIDE TRANSPORTER-RELATED"/>
    <property type="match status" value="1"/>
</dbReference>
<dbReference type="GO" id="GO:0022857">
    <property type="term" value="F:transmembrane transporter activity"/>
    <property type="evidence" value="ECO:0007669"/>
    <property type="project" value="InterPro"/>
</dbReference>
<reference evidence="7 8" key="1">
    <citation type="journal article" date="2022" name="Nat. Plants">
        <title>Genomes of leafy and leafless Platanthera orchids illuminate the evolution of mycoheterotrophy.</title>
        <authorList>
            <person name="Li M.H."/>
            <person name="Liu K.W."/>
            <person name="Li Z."/>
            <person name="Lu H.C."/>
            <person name="Ye Q.L."/>
            <person name="Zhang D."/>
            <person name="Wang J.Y."/>
            <person name="Li Y.F."/>
            <person name="Zhong Z.M."/>
            <person name="Liu X."/>
            <person name="Yu X."/>
            <person name="Liu D.K."/>
            <person name="Tu X.D."/>
            <person name="Liu B."/>
            <person name="Hao Y."/>
            <person name="Liao X.Y."/>
            <person name="Jiang Y.T."/>
            <person name="Sun W.H."/>
            <person name="Chen J."/>
            <person name="Chen Y.Q."/>
            <person name="Ai Y."/>
            <person name="Zhai J.W."/>
            <person name="Wu S.S."/>
            <person name="Zhou Z."/>
            <person name="Hsiao Y.Y."/>
            <person name="Wu W.L."/>
            <person name="Chen Y.Y."/>
            <person name="Lin Y.F."/>
            <person name="Hsu J.L."/>
            <person name="Li C.Y."/>
            <person name="Wang Z.W."/>
            <person name="Zhao X."/>
            <person name="Zhong W.Y."/>
            <person name="Ma X.K."/>
            <person name="Ma L."/>
            <person name="Huang J."/>
            <person name="Chen G.Z."/>
            <person name="Huang M.Z."/>
            <person name="Huang L."/>
            <person name="Peng D.H."/>
            <person name="Luo Y.B."/>
            <person name="Zou S.Q."/>
            <person name="Chen S.P."/>
            <person name="Lan S."/>
            <person name="Tsai W.C."/>
            <person name="Van de Peer Y."/>
            <person name="Liu Z.J."/>
        </authorList>
    </citation>
    <scope>NUCLEOTIDE SEQUENCE [LARGE SCALE GENOMIC DNA]</scope>
    <source>
        <strain evidence="7">Lor287</strain>
    </source>
</reference>
<keyword evidence="3 6" id="KW-0812">Transmembrane</keyword>
<dbReference type="Proteomes" id="UP001418222">
    <property type="component" value="Unassembled WGS sequence"/>
</dbReference>
<evidence type="ECO:0000256" key="4">
    <source>
        <dbReference type="ARBA" id="ARBA00022989"/>
    </source>
</evidence>
<feature type="transmembrane region" description="Helical" evidence="6">
    <location>
        <begin position="60"/>
        <end position="84"/>
    </location>
</feature>
<dbReference type="SUPFAM" id="SSF103473">
    <property type="entry name" value="MFS general substrate transporter"/>
    <property type="match status" value="1"/>
</dbReference>
<keyword evidence="8" id="KW-1185">Reference proteome</keyword>
<dbReference type="InterPro" id="IPR036259">
    <property type="entry name" value="MFS_trans_sf"/>
</dbReference>
<feature type="transmembrane region" description="Helical" evidence="6">
    <location>
        <begin position="393"/>
        <end position="415"/>
    </location>
</feature>
<dbReference type="Gene3D" id="1.20.1250.20">
    <property type="entry name" value="MFS general substrate transporter like domains"/>
    <property type="match status" value="1"/>
</dbReference>
<comment type="subcellular location">
    <subcellularLocation>
        <location evidence="1">Membrane</location>
        <topology evidence="1">Multi-pass membrane protein</topology>
    </subcellularLocation>
</comment>
<feature type="transmembrane region" description="Helical" evidence="6">
    <location>
        <begin position="123"/>
        <end position="146"/>
    </location>
</feature>
<feature type="transmembrane region" description="Helical" evidence="6">
    <location>
        <begin position="235"/>
        <end position="256"/>
    </location>
</feature>
<evidence type="ECO:0000256" key="2">
    <source>
        <dbReference type="ARBA" id="ARBA00005982"/>
    </source>
</evidence>
<evidence type="ECO:0000256" key="5">
    <source>
        <dbReference type="ARBA" id="ARBA00023136"/>
    </source>
</evidence>
<feature type="transmembrane region" description="Helical" evidence="6">
    <location>
        <begin position="207"/>
        <end position="229"/>
    </location>
</feature>
<dbReference type="GO" id="GO:0006857">
    <property type="term" value="P:oligopeptide transport"/>
    <property type="evidence" value="ECO:0007669"/>
    <property type="project" value="InterPro"/>
</dbReference>
<dbReference type="Pfam" id="PF00854">
    <property type="entry name" value="PTR2"/>
    <property type="match status" value="1"/>
</dbReference>
<accession>A0AAP0G9S8</accession>
<organism evidence="7 8">
    <name type="scientific">Platanthera zijinensis</name>
    <dbReference type="NCBI Taxonomy" id="2320716"/>
    <lineage>
        <taxon>Eukaryota</taxon>
        <taxon>Viridiplantae</taxon>
        <taxon>Streptophyta</taxon>
        <taxon>Embryophyta</taxon>
        <taxon>Tracheophyta</taxon>
        <taxon>Spermatophyta</taxon>
        <taxon>Magnoliopsida</taxon>
        <taxon>Liliopsida</taxon>
        <taxon>Asparagales</taxon>
        <taxon>Orchidaceae</taxon>
        <taxon>Orchidoideae</taxon>
        <taxon>Orchideae</taxon>
        <taxon>Orchidinae</taxon>
        <taxon>Platanthera</taxon>
    </lineage>
</organism>
<dbReference type="EMBL" id="JBBWWQ010000005">
    <property type="protein sequence ID" value="KAK8946969.1"/>
    <property type="molecule type" value="Genomic_DNA"/>
</dbReference>
<name>A0AAP0G9S8_9ASPA</name>
<feature type="transmembrane region" description="Helical" evidence="6">
    <location>
        <begin position="96"/>
        <end position="116"/>
    </location>
</feature>
<dbReference type="PROSITE" id="PS01022">
    <property type="entry name" value="PTR2_1"/>
    <property type="match status" value="1"/>
</dbReference>
<dbReference type="GO" id="GO:0016020">
    <property type="term" value="C:membrane"/>
    <property type="evidence" value="ECO:0007669"/>
    <property type="project" value="UniProtKB-SubCell"/>
</dbReference>
<comment type="similarity">
    <text evidence="2">Belongs to the major facilitator superfamily. Proton-dependent oligopeptide transporter (POT/PTR) (TC 2.A.17) family.</text>
</comment>
<evidence type="ECO:0000313" key="7">
    <source>
        <dbReference type="EMBL" id="KAK8946969.1"/>
    </source>
</evidence>
<evidence type="ECO:0000256" key="3">
    <source>
        <dbReference type="ARBA" id="ARBA00022692"/>
    </source>
</evidence>
<sequence length="548" mass="57960">MGQGRRTWIGRAQVEAEDNADRATPLWPPRVLAMMANRADMFKPLAGGSLIQGGWITFPFIAGSILSTVLASGGAMGNFMVYLITEFNMSSVKAAQINNVINGCINLAPIAGAIIADAFFGSYPVIVASSFVNLLAMIVFTLTATIRSLRPSACLPGADSCAPATAGQLALLYSALALLAVGTGGARFNTMTMGADQFERSDQREVFFNWIFLIIYVAAIIGSTAIVYVEDSLSWGIGFGICAALTAGGLGMLLAGTRFYRRTKTRGSAFTGPARVVVAAVRKRKTPLSPASLDGFYCGAFDGSSRTAARAPTQSLRFLNHAAVIVDGDVSSDGSVRHPWRLCTVEQVEDLKVLLRLFPLWSSSIFLSVPLGIQFSLSVLQSLAMDRSLGRHFSVPAGSILVANLAAVAVTLPIIDRLVPPLCLRLAGVIPTPIHRIGAGHVFNIAGMAASALVDRRRLGIVRSHASAAVGPGWIAPMSAMWLVLPLAVSGIGEALHFPGQISMYYQEFPVLLRSTAGRHGGAPHRHWFLFEHGGGGFGPAGHKLAAG</sequence>
<evidence type="ECO:0000313" key="8">
    <source>
        <dbReference type="Proteomes" id="UP001418222"/>
    </source>
</evidence>
<keyword evidence="5 6" id="KW-0472">Membrane</keyword>
<dbReference type="AlphaFoldDB" id="A0AAP0G9S8"/>
<dbReference type="InterPro" id="IPR018456">
    <property type="entry name" value="PTR2_symporter_CS"/>
</dbReference>
<comment type="caution">
    <text evidence="7">The sequence shown here is derived from an EMBL/GenBank/DDBJ whole genome shotgun (WGS) entry which is preliminary data.</text>
</comment>
<protein>
    <submittedName>
        <fullName evidence="7">Nitrate excretion transporter 2</fullName>
    </submittedName>
</protein>
<feature type="transmembrane region" description="Helical" evidence="6">
    <location>
        <begin position="166"/>
        <end position="186"/>
    </location>
</feature>
<proteinExistence type="inferred from homology"/>
<evidence type="ECO:0000256" key="1">
    <source>
        <dbReference type="ARBA" id="ARBA00004141"/>
    </source>
</evidence>
<gene>
    <name evidence="7" type="ORF">KSP39_PZI006712</name>
</gene>
<keyword evidence="4 6" id="KW-1133">Transmembrane helix</keyword>
<dbReference type="InterPro" id="IPR000109">
    <property type="entry name" value="POT_fam"/>
</dbReference>